<keyword evidence="1" id="KW-1133">Transmembrane helix</keyword>
<dbReference type="CDD" id="cd03392">
    <property type="entry name" value="PAP2_like_2"/>
    <property type="match status" value="1"/>
</dbReference>
<keyword evidence="1" id="KW-0812">Transmembrane</keyword>
<feature type="domain" description="Phosphatidic acid phosphatase type 2/haloperoxidase" evidence="2">
    <location>
        <begin position="136"/>
        <end position="251"/>
    </location>
</feature>
<dbReference type="PANTHER" id="PTHR14969">
    <property type="entry name" value="SPHINGOSINE-1-PHOSPHATE PHOSPHOHYDROLASE"/>
    <property type="match status" value="1"/>
</dbReference>
<evidence type="ECO:0000313" key="3">
    <source>
        <dbReference type="EMBL" id="KAA8885673.1"/>
    </source>
</evidence>
<dbReference type="InterPro" id="IPR000326">
    <property type="entry name" value="PAP2/HPO"/>
</dbReference>
<keyword evidence="1" id="KW-0472">Membrane</keyword>
<accession>A0A5N0E9R8</accession>
<dbReference type="RefSeq" id="WP_150405231.1">
    <property type="nucleotide sequence ID" value="NZ_VXLC01000015.1"/>
</dbReference>
<dbReference type="Pfam" id="PF01569">
    <property type="entry name" value="PAP2"/>
    <property type="match status" value="1"/>
</dbReference>
<comment type="caution">
    <text evidence="3">The sequence shown here is derived from an EMBL/GenBank/DDBJ whole genome shotgun (WGS) entry which is preliminary data.</text>
</comment>
<protein>
    <submittedName>
        <fullName evidence="3">Phosphatase PAP2 family protein</fullName>
    </submittedName>
</protein>
<keyword evidence="4" id="KW-1185">Reference proteome</keyword>
<proteinExistence type="predicted"/>
<dbReference type="EMBL" id="VXLC01000015">
    <property type="protein sequence ID" value="KAA8885673.1"/>
    <property type="molecule type" value="Genomic_DNA"/>
</dbReference>
<dbReference type="Gene3D" id="1.20.144.10">
    <property type="entry name" value="Phosphatidic acid phosphatase type 2/haloperoxidase"/>
    <property type="match status" value="1"/>
</dbReference>
<dbReference type="OrthoDB" id="5289372at2"/>
<feature type="transmembrane region" description="Helical" evidence="1">
    <location>
        <begin position="62"/>
        <end position="83"/>
    </location>
</feature>
<feature type="transmembrane region" description="Helical" evidence="1">
    <location>
        <begin position="210"/>
        <end position="230"/>
    </location>
</feature>
<dbReference type="SMART" id="SM00014">
    <property type="entry name" value="acidPPc"/>
    <property type="match status" value="1"/>
</dbReference>
<dbReference type="PANTHER" id="PTHR14969:SF13">
    <property type="entry name" value="AT30094P"/>
    <property type="match status" value="1"/>
</dbReference>
<dbReference type="SUPFAM" id="SSF48317">
    <property type="entry name" value="Acid phosphatase/Vanadium-dependent haloperoxidase"/>
    <property type="match status" value="1"/>
</dbReference>
<evidence type="ECO:0000313" key="4">
    <source>
        <dbReference type="Proteomes" id="UP000323876"/>
    </source>
</evidence>
<reference evidence="3 4" key="1">
    <citation type="submission" date="2019-09" db="EMBL/GenBank/DDBJ databases">
        <authorList>
            <person name="Wang X."/>
        </authorList>
    </citation>
    <scope>NUCLEOTIDE SEQUENCE [LARGE SCALE GENOMIC DNA]</scope>
    <source>
        <strain evidence="3 4">CICC 11023</strain>
    </source>
</reference>
<feature type="transmembrane region" description="Helical" evidence="1">
    <location>
        <begin position="24"/>
        <end position="42"/>
    </location>
</feature>
<dbReference type="AlphaFoldDB" id="A0A5N0E9R8"/>
<gene>
    <name evidence="3" type="ORF">F3087_29005</name>
</gene>
<evidence type="ECO:0000256" key="1">
    <source>
        <dbReference type="SAM" id="Phobius"/>
    </source>
</evidence>
<feature type="transmembrane region" description="Helical" evidence="1">
    <location>
        <begin position="103"/>
        <end position="128"/>
    </location>
</feature>
<name>A0A5N0E9R8_9NOCA</name>
<sequence>MSTIIDLIHRAAEEISTEAATAEVAVSVVGVGLAVIAATLLADRLRPAERLAQQTLHRAIRAMAMIVLFIELAAQVSRSGWLTGADPAVSTWFTAHRSAGPTVLAQVITAAGDPAGLAVIALVAASLLAWRQRRLAPMALVLGTVAFASAASTVGKVVVGRARPPAAVQLVSETDFAFPSGHVTGATALAGAIALVYLGAHRSLRQRITAAALAVAVVVVAATARLYLGVHWLTDVIGGGLLGFSVVLISATAYPYLQLWLRRDRGTERAATQHRVTCDDRAEKA</sequence>
<feature type="transmembrane region" description="Helical" evidence="1">
    <location>
        <begin position="135"/>
        <end position="159"/>
    </location>
</feature>
<dbReference type="InterPro" id="IPR036938">
    <property type="entry name" value="PAP2/HPO_sf"/>
</dbReference>
<dbReference type="Proteomes" id="UP000323876">
    <property type="component" value="Unassembled WGS sequence"/>
</dbReference>
<feature type="transmembrane region" description="Helical" evidence="1">
    <location>
        <begin position="236"/>
        <end position="257"/>
    </location>
</feature>
<evidence type="ECO:0000259" key="2">
    <source>
        <dbReference type="SMART" id="SM00014"/>
    </source>
</evidence>
<feature type="transmembrane region" description="Helical" evidence="1">
    <location>
        <begin position="179"/>
        <end position="198"/>
    </location>
</feature>
<organism evidence="3 4">
    <name type="scientific">Nocardia colli</name>
    <dbReference type="NCBI Taxonomy" id="2545717"/>
    <lineage>
        <taxon>Bacteria</taxon>
        <taxon>Bacillati</taxon>
        <taxon>Actinomycetota</taxon>
        <taxon>Actinomycetes</taxon>
        <taxon>Mycobacteriales</taxon>
        <taxon>Nocardiaceae</taxon>
        <taxon>Nocardia</taxon>
    </lineage>
</organism>